<gene>
    <name evidence="4" type="ORF">BRSU_0359</name>
</gene>
<feature type="domain" description="LysM" evidence="3">
    <location>
        <begin position="301"/>
        <end position="345"/>
    </location>
</feature>
<dbReference type="Proteomes" id="UP000043763">
    <property type="component" value="Unassembled WGS sequence"/>
</dbReference>
<dbReference type="GO" id="GO:0008932">
    <property type="term" value="F:lytic endotransglycosylase activity"/>
    <property type="evidence" value="ECO:0007669"/>
    <property type="project" value="TreeGrafter"/>
</dbReference>
<dbReference type="CDD" id="cd00118">
    <property type="entry name" value="LysM"/>
    <property type="match status" value="7"/>
</dbReference>
<dbReference type="InterPro" id="IPR016047">
    <property type="entry name" value="M23ase_b-sheet_dom"/>
</dbReference>
<keyword evidence="2" id="KW-0732">Signal</keyword>
<dbReference type="SUPFAM" id="SSF51261">
    <property type="entry name" value="Duplicated hybrid motif"/>
    <property type="match status" value="1"/>
</dbReference>
<reference evidence="5" key="1">
    <citation type="submission" date="2015-04" db="EMBL/GenBank/DDBJ databases">
        <authorList>
            <person name="Mushtaq Mamoona"/>
        </authorList>
    </citation>
    <scope>NUCLEOTIDE SEQUENCE [LARGE SCALE GENOMIC DNA]</scope>
    <source>
        <strain evidence="5">AN4859/03</strain>
    </source>
</reference>
<evidence type="ECO:0000259" key="3">
    <source>
        <dbReference type="PROSITE" id="PS51782"/>
    </source>
</evidence>
<dbReference type="Gene3D" id="3.10.350.10">
    <property type="entry name" value="LysM domain"/>
    <property type="match status" value="7"/>
</dbReference>
<feature type="domain" description="LysM" evidence="3">
    <location>
        <begin position="364"/>
        <end position="408"/>
    </location>
</feature>
<dbReference type="PROSITE" id="PS51782">
    <property type="entry name" value="LYSM"/>
    <property type="match status" value="7"/>
</dbReference>
<evidence type="ECO:0000256" key="1">
    <source>
        <dbReference type="SAM" id="MobiDB-lite"/>
    </source>
</evidence>
<dbReference type="PANTHER" id="PTHR33734:SF22">
    <property type="entry name" value="MEMBRANE-BOUND LYTIC MUREIN TRANSGLYCOSYLASE D"/>
    <property type="match status" value="1"/>
</dbReference>
<feature type="domain" description="LysM" evidence="3">
    <location>
        <begin position="240"/>
        <end position="286"/>
    </location>
</feature>
<feature type="domain" description="LysM" evidence="3">
    <location>
        <begin position="173"/>
        <end position="219"/>
    </location>
</feature>
<dbReference type="PANTHER" id="PTHR33734">
    <property type="entry name" value="LYSM DOMAIN-CONTAINING GPI-ANCHORED PROTEIN 2"/>
    <property type="match status" value="1"/>
</dbReference>
<dbReference type="InterPro" id="IPR018392">
    <property type="entry name" value="LysM"/>
</dbReference>
<evidence type="ECO:0000256" key="2">
    <source>
        <dbReference type="SAM" id="SignalP"/>
    </source>
</evidence>
<name>A0A0G4K478_9SPIR</name>
<feature type="domain" description="LysM" evidence="3">
    <location>
        <begin position="25"/>
        <end position="71"/>
    </location>
</feature>
<dbReference type="Gene3D" id="2.70.70.10">
    <property type="entry name" value="Glucose Permease (Domain IIA)"/>
    <property type="match status" value="1"/>
</dbReference>
<evidence type="ECO:0000313" key="4">
    <source>
        <dbReference type="EMBL" id="CRF31770.1"/>
    </source>
</evidence>
<feature type="region of interest" description="Disordered" evidence="1">
    <location>
        <begin position="146"/>
        <end position="169"/>
    </location>
</feature>
<feature type="domain" description="LysM" evidence="3">
    <location>
        <begin position="421"/>
        <end position="467"/>
    </location>
</feature>
<feature type="domain" description="LysM" evidence="3">
    <location>
        <begin position="98"/>
        <end position="144"/>
    </location>
</feature>
<feature type="compositionally biased region" description="Low complexity" evidence="1">
    <location>
        <begin position="151"/>
        <end position="168"/>
    </location>
</feature>
<dbReference type="InterPro" id="IPR036779">
    <property type="entry name" value="LysM_dom_sf"/>
</dbReference>
<accession>A0A0G4K478</accession>
<dbReference type="EMBL" id="CVLB01000001">
    <property type="protein sequence ID" value="CRF31770.1"/>
    <property type="molecule type" value="Genomic_DNA"/>
</dbReference>
<dbReference type="InterPro" id="IPR011055">
    <property type="entry name" value="Dup_hybrid_motif"/>
</dbReference>
<organism evidence="4 5">
    <name type="scientific">Brachyspira suanatina</name>
    <dbReference type="NCBI Taxonomy" id="381802"/>
    <lineage>
        <taxon>Bacteria</taxon>
        <taxon>Pseudomonadati</taxon>
        <taxon>Spirochaetota</taxon>
        <taxon>Spirochaetia</taxon>
        <taxon>Brachyspirales</taxon>
        <taxon>Brachyspiraceae</taxon>
        <taxon>Brachyspira</taxon>
    </lineage>
</organism>
<dbReference type="RefSeq" id="WP_048593503.1">
    <property type="nucleotide sequence ID" value="NZ_CVLB01000001.1"/>
</dbReference>
<dbReference type="SMART" id="SM00257">
    <property type="entry name" value="LysM"/>
    <property type="match status" value="7"/>
</dbReference>
<dbReference type="AlphaFoldDB" id="A0A0G4K478"/>
<dbReference type="Pfam" id="PF01476">
    <property type="entry name" value="LysM"/>
    <property type="match status" value="7"/>
</dbReference>
<feature type="chain" id="PRO_5005194644" evidence="2">
    <location>
        <begin position="22"/>
        <end position="609"/>
    </location>
</feature>
<feature type="signal peptide" evidence="2">
    <location>
        <begin position="1"/>
        <end position="21"/>
    </location>
</feature>
<sequence>MKNIFKYASIIGCTFASLNFAADYIDYKVKNGDTLFGIAFAHDMSASEFLKINNIKDPDKYNLKVGEVLKVKEKGYTLVYDTDNKVFGLKGEEGNSYKDYKVQNGDTLFGIAFAHGMTANEFLAINNIKDANKYNLRVGQTLKVANNQKESNSPSNNIINNSNNNDNNTESYDTYKVQSGDTLYGIAFSHGMTASEFLKINNIDDPDKYKLYVGKTMYVKSSKENNLNTNNEKDTGKEIEYYTVKSGDTLYGIAFQNDISVNDFLKINNIDDPLKYKLRTGEKLKIYARANASNAQSKTIKTYKVKNGDTLGEIALKNSMSLKDLLQLNNLKNNYVLKVGDTLKIYDNINITSSSKSTEYRTLENYKVKSGDTLSEIALARGMDLVELYSINNINDKYILKVGDTLKVYANPKKTTTLVISNYKVQSGDSLYSIAKKHKMDLRDLMQLNNIKNANEYKLYVGANLKVKTAKMVPYSFNDDSILPESSFIWPYKGIIISGYGVASDKLANRGVNILGDVGDKVVASDDGIVEYADNIRGFGTVIILKHKNGYNTSYAHLSKINVKLGDIVKKGDYIGDIGDTGMIDRSELYFKISYQGRAVDPVKLLPKS</sequence>
<keyword evidence="5" id="KW-1185">Reference proteome</keyword>
<dbReference type="Pfam" id="PF01551">
    <property type="entry name" value="Peptidase_M23"/>
    <property type="match status" value="1"/>
</dbReference>
<proteinExistence type="predicted"/>
<dbReference type="OrthoDB" id="308800at2"/>
<protein>
    <submittedName>
        <fullName evidence="4">Peptidoglycan-binding protein</fullName>
    </submittedName>
</protein>
<dbReference type="SUPFAM" id="SSF54106">
    <property type="entry name" value="LysM domain"/>
    <property type="match status" value="5"/>
</dbReference>
<evidence type="ECO:0000313" key="5">
    <source>
        <dbReference type="Proteomes" id="UP000043763"/>
    </source>
</evidence>
<dbReference type="CDD" id="cd12797">
    <property type="entry name" value="M23_peptidase"/>
    <property type="match status" value="1"/>
</dbReference>